<evidence type="ECO:0000313" key="2">
    <source>
        <dbReference type="Proteomes" id="UP000275461"/>
    </source>
</evidence>
<dbReference type="Proteomes" id="UP000275461">
    <property type="component" value="Unassembled WGS sequence"/>
</dbReference>
<name>A0A498CGI2_9GAMM</name>
<dbReference type="AlphaFoldDB" id="A0A498CGI2"/>
<dbReference type="EMBL" id="RCDA01000001">
    <property type="protein sequence ID" value="RLK51431.1"/>
    <property type="molecule type" value="Genomic_DNA"/>
</dbReference>
<gene>
    <name evidence="1" type="ORF">DFR31_1372</name>
</gene>
<organism evidence="1 2">
    <name type="scientific">Alkalispirillum mobile</name>
    <dbReference type="NCBI Taxonomy" id="85925"/>
    <lineage>
        <taxon>Bacteria</taxon>
        <taxon>Pseudomonadati</taxon>
        <taxon>Pseudomonadota</taxon>
        <taxon>Gammaproteobacteria</taxon>
        <taxon>Chromatiales</taxon>
        <taxon>Ectothiorhodospiraceae</taxon>
        <taxon>Alkalispirillum</taxon>
    </lineage>
</organism>
<comment type="caution">
    <text evidence="1">The sequence shown here is derived from an EMBL/GenBank/DDBJ whole genome shotgun (WGS) entry which is preliminary data.</text>
</comment>
<keyword evidence="2" id="KW-1185">Reference proteome</keyword>
<evidence type="ECO:0000313" key="1">
    <source>
        <dbReference type="EMBL" id="RLK51431.1"/>
    </source>
</evidence>
<proteinExistence type="predicted"/>
<sequence length="264" mass="29530">MITLPATLGSAPGWLYPGQVMHRRAGPPAYRFAYRYWAILADLDRLPELRRRSGLVQHNRKGVVALHDADHGPRDGSPLRPWFDQVLADADLDLAGGPAWLLTQPRVFGVGFNPLSLWFGWHRDGRLLAVLAEVRNTFGDWHGYLLHENGTPLGKTIRSRTTKCFHVSPFFPVAGQYDFRIRLDEQRLGIGIHYSLQDAPLLTAVQAGTRQPLTRRHLVKAMAGPLPGSAGTLAAIHWQALKIWLRGGRYHARPQPPAQTITDD</sequence>
<accession>A0A498CGI2</accession>
<reference evidence="1 2" key="1">
    <citation type="submission" date="2018-10" db="EMBL/GenBank/DDBJ databases">
        <title>Genomic Encyclopedia of Type Strains, Phase IV (KMG-IV): sequencing the most valuable type-strain genomes for metagenomic binning, comparative biology and taxonomic classification.</title>
        <authorList>
            <person name="Goeker M."/>
        </authorList>
    </citation>
    <scope>NUCLEOTIDE SEQUENCE [LARGE SCALE GENOMIC DNA]</scope>
    <source>
        <strain evidence="1 2">DSM 12769</strain>
    </source>
</reference>
<protein>
    <recommendedName>
        <fullName evidence="3">DUF1365 family protein</fullName>
    </recommendedName>
</protein>
<dbReference type="Pfam" id="PF07103">
    <property type="entry name" value="DUF1365"/>
    <property type="match status" value="1"/>
</dbReference>
<dbReference type="PANTHER" id="PTHR33973">
    <property type="entry name" value="OS07G0153300 PROTEIN"/>
    <property type="match status" value="1"/>
</dbReference>
<dbReference type="OrthoDB" id="9778801at2"/>
<dbReference type="PANTHER" id="PTHR33973:SF4">
    <property type="entry name" value="OS07G0153300 PROTEIN"/>
    <property type="match status" value="1"/>
</dbReference>
<dbReference type="InterPro" id="IPR010775">
    <property type="entry name" value="DUF1365"/>
</dbReference>
<evidence type="ECO:0008006" key="3">
    <source>
        <dbReference type="Google" id="ProtNLM"/>
    </source>
</evidence>